<keyword evidence="1" id="KW-0812">Transmembrane</keyword>
<name>A0A0S3PP75_9BRAD</name>
<feature type="transmembrane region" description="Helical" evidence="1">
    <location>
        <begin position="51"/>
        <end position="76"/>
    </location>
</feature>
<dbReference type="KEGG" id="vgo:GJW-30_1_00188"/>
<reference evidence="2 3" key="1">
    <citation type="submission" date="2015-08" db="EMBL/GenBank/DDBJ databases">
        <title>Investigation of the bacterial diversity of lava forest soil.</title>
        <authorList>
            <person name="Lee J.S."/>
        </authorList>
    </citation>
    <scope>NUCLEOTIDE SEQUENCE [LARGE SCALE GENOMIC DNA]</scope>
    <source>
        <strain evidence="2 3">GJW-30</strain>
    </source>
</reference>
<dbReference type="OrthoDB" id="8820886at2"/>
<evidence type="ECO:0000256" key="1">
    <source>
        <dbReference type="SAM" id="Phobius"/>
    </source>
</evidence>
<dbReference type="AlphaFoldDB" id="A0A0S3PP75"/>
<dbReference type="RefSeq" id="WP_096350593.1">
    <property type="nucleotide sequence ID" value="NZ_AP014946.1"/>
</dbReference>
<keyword evidence="1" id="KW-0472">Membrane</keyword>
<evidence type="ECO:0008006" key="4">
    <source>
        <dbReference type="Google" id="ProtNLM"/>
    </source>
</evidence>
<proteinExistence type="predicted"/>
<feature type="transmembrane region" description="Helical" evidence="1">
    <location>
        <begin position="21"/>
        <end position="39"/>
    </location>
</feature>
<keyword evidence="3" id="KW-1185">Reference proteome</keyword>
<dbReference type="EMBL" id="AP014946">
    <property type="protein sequence ID" value="BAT57680.1"/>
    <property type="molecule type" value="Genomic_DNA"/>
</dbReference>
<sequence length="160" mass="18118">MIEANNGRIIYRESLSAWIRAFALFLGLGCGTMIPYPFIIHARWSEPSWTLLLAAACIAFAVLVGLLFVIIALAGVQELVFHQYRRTLYRKLSGPLGVWRREIPFSQLSNVETATRETEDGPAPFVRFRVAGWKRAIELHGLGDRTSTDAWRDRIAAMIR</sequence>
<gene>
    <name evidence="2" type="ORF">GJW-30_1_00188</name>
</gene>
<evidence type="ECO:0000313" key="3">
    <source>
        <dbReference type="Proteomes" id="UP000236884"/>
    </source>
</evidence>
<protein>
    <recommendedName>
        <fullName evidence="4">DUF304 domain-containing protein</fullName>
    </recommendedName>
</protein>
<dbReference type="Proteomes" id="UP000236884">
    <property type="component" value="Chromosome"/>
</dbReference>
<accession>A0A0S3PP75</accession>
<evidence type="ECO:0000313" key="2">
    <source>
        <dbReference type="EMBL" id="BAT57680.1"/>
    </source>
</evidence>
<organism evidence="2 3">
    <name type="scientific">Variibacter gotjawalensis</name>
    <dbReference type="NCBI Taxonomy" id="1333996"/>
    <lineage>
        <taxon>Bacteria</taxon>
        <taxon>Pseudomonadati</taxon>
        <taxon>Pseudomonadota</taxon>
        <taxon>Alphaproteobacteria</taxon>
        <taxon>Hyphomicrobiales</taxon>
        <taxon>Nitrobacteraceae</taxon>
        <taxon>Variibacter</taxon>
    </lineage>
</organism>
<keyword evidence="1" id="KW-1133">Transmembrane helix</keyword>